<dbReference type="SUPFAM" id="SSF53850">
    <property type="entry name" value="Periplasmic binding protein-like II"/>
    <property type="match status" value="1"/>
</dbReference>
<dbReference type="PRINTS" id="PR00039">
    <property type="entry name" value="HTHLYSR"/>
</dbReference>
<dbReference type="Gene3D" id="3.40.190.10">
    <property type="entry name" value="Periplasmic binding protein-like II"/>
    <property type="match status" value="2"/>
</dbReference>
<gene>
    <name evidence="6" type="primary">cmpR_4</name>
    <name evidence="6" type="ORF">LMG28138_05189</name>
</gene>
<keyword evidence="2" id="KW-0805">Transcription regulation</keyword>
<dbReference type="InterPro" id="IPR036390">
    <property type="entry name" value="WH_DNA-bd_sf"/>
</dbReference>
<dbReference type="RefSeq" id="WP_175107773.1">
    <property type="nucleotide sequence ID" value="NZ_CADIKM010000048.1"/>
</dbReference>
<name>A0A6S7D042_9BURK</name>
<dbReference type="FunFam" id="1.10.10.10:FF:000001">
    <property type="entry name" value="LysR family transcriptional regulator"/>
    <property type="match status" value="1"/>
</dbReference>
<dbReference type="InterPro" id="IPR036388">
    <property type="entry name" value="WH-like_DNA-bd_sf"/>
</dbReference>
<reference evidence="6 7" key="1">
    <citation type="submission" date="2020-04" db="EMBL/GenBank/DDBJ databases">
        <authorList>
            <person name="De Canck E."/>
        </authorList>
    </citation>
    <scope>NUCLEOTIDE SEQUENCE [LARGE SCALE GENOMIC DNA]</scope>
    <source>
        <strain evidence="6 7">LMG 28138</strain>
    </source>
</reference>
<comment type="similarity">
    <text evidence="1">Belongs to the LysR transcriptional regulatory family.</text>
</comment>
<feature type="domain" description="HTH lysR-type" evidence="5">
    <location>
        <begin position="1"/>
        <end position="61"/>
    </location>
</feature>
<evidence type="ECO:0000313" key="6">
    <source>
        <dbReference type="EMBL" id="CAB3802404.1"/>
    </source>
</evidence>
<protein>
    <submittedName>
        <fullName evidence="6">HTH-type transcriptional activator CmpR</fullName>
    </submittedName>
</protein>
<dbReference type="InterPro" id="IPR005119">
    <property type="entry name" value="LysR_subst-bd"/>
</dbReference>
<dbReference type="EMBL" id="CADIKM010000048">
    <property type="protein sequence ID" value="CAB3802404.1"/>
    <property type="molecule type" value="Genomic_DNA"/>
</dbReference>
<dbReference type="SUPFAM" id="SSF46785">
    <property type="entry name" value="Winged helix' DNA-binding domain"/>
    <property type="match status" value="1"/>
</dbReference>
<evidence type="ECO:0000256" key="2">
    <source>
        <dbReference type="ARBA" id="ARBA00023015"/>
    </source>
</evidence>
<evidence type="ECO:0000259" key="5">
    <source>
        <dbReference type="PROSITE" id="PS50931"/>
    </source>
</evidence>
<dbReference type="Proteomes" id="UP000494115">
    <property type="component" value="Unassembled WGS sequence"/>
</dbReference>
<dbReference type="PROSITE" id="PS50931">
    <property type="entry name" value="HTH_LYSR"/>
    <property type="match status" value="1"/>
</dbReference>
<dbReference type="PANTHER" id="PTHR30126">
    <property type="entry name" value="HTH-TYPE TRANSCRIPTIONAL REGULATOR"/>
    <property type="match status" value="1"/>
</dbReference>
<dbReference type="Pfam" id="PF00126">
    <property type="entry name" value="HTH_1"/>
    <property type="match status" value="1"/>
</dbReference>
<dbReference type="AlphaFoldDB" id="A0A6S7D042"/>
<dbReference type="Gene3D" id="1.10.10.10">
    <property type="entry name" value="Winged helix-like DNA-binding domain superfamily/Winged helix DNA-binding domain"/>
    <property type="match status" value="1"/>
</dbReference>
<dbReference type="Pfam" id="PF03466">
    <property type="entry name" value="LysR_substrate"/>
    <property type="match status" value="1"/>
</dbReference>
<accession>A0A6S7D042</accession>
<dbReference type="GO" id="GO:0000976">
    <property type="term" value="F:transcription cis-regulatory region binding"/>
    <property type="evidence" value="ECO:0007669"/>
    <property type="project" value="TreeGrafter"/>
</dbReference>
<dbReference type="InterPro" id="IPR000847">
    <property type="entry name" value="LysR_HTH_N"/>
</dbReference>
<dbReference type="GO" id="GO:0003700">
    <property type="term" value="F:DNA-binding transcription factor activity"/>
    <property type="evidence" value="ECO:0007669"/>
    <property type="project" value="InterPro"/>
</dbReference>
<keyword evidence="7" id="KW-1185">Reference proteome</keyword>
<evidence type="ECO:0000256" key="4">
    <source>
        <dbReference type="ARBA" id="ARBA00023163"/>
    </source>
</evidence>
<evidence type="ECO:0000313" key="7">
    <source>
        <dbReference type="Proteomes" id="UP000494115"/>
    </source>
</evidence>
<proteinExistence type="inferred from homology"/>
<evidence type="ECO:0000256" key="3">
    <source>
        <dbReference type="ARBA" id="ARBA00023125"/>
    </source>
</evidence>
<keyword evidence="4" id="KW-0804">Transcription</keyword>
<evidence type="ECO:0000256" key="1">
    <source>
        <dbReference type="ARBA" id="ARBA00009437"/>
    </source>
</evidence>
<sequence>MKNATLRQLKTFETVARRLSFARAADELNLSPPAVSTQIKHLEEHAGVPLFEQFGKRIFLTPAGHEMLQFSRAIIDRFREAEETLAQMRGVAGGSLNIGVVSAGGYFAPGLLAEFLRRNEGVKLELAVENRETLLKQLDDNRIDLAMMVGTPADCGIVSTTFAHHPFVIVASPTHPLVGQKRIPMSALSGERFIIRERGSDTWDAMEQGAIDRFVRRDESIEISNTETIKQAVMAGMGISFLSAYTIGLERRAGMLAVLDVVDFPLVRQWRIAHRAEKRLAPVAEAFRLFLIDEGATQIAQLTNLDSL</sequence>
<organism evidence="6 7">
    <name type="scientific">Pararobbsia alpina</name>
    <dbReference type="NCBI Taxonomy" id="621374"/>
    <lineage>
        <taxon>Bacteria</taxon>
        <taxon>Pseudomonadati</taxon>
        <taxon>Pseudomonadota</taxon>
        <taxon>Betaproteobacteria</taxon>
        <taxon>Burkholderiales</taxon>
        <taxon>Burkholderiaceae</taxon>
        <taxon>Pararobbsia</taxon>
    </lineage>
</organism>
<dbReference type="PANTHER" id="PTHR30126:SF5">
    <property type="entry name" value="HTH-TYPE TRANSCRIPTIONAL ACTIVATOR CMPR"/>
    <property type="match status" value="1"/>
</dbReference>
<keyword evidence="3" id="KW-0238">DNA-binding</keyword>